<reference evidence="1 2" key="1">
    <citation type="journal article" date="2019" name="ISME J.">
        <title>Candidatus Macondimonas diazotrophica, a novel gammaproteobacterial genus dominating crude-oil-contaminated coastal sediments.</title>
        <authorList>
            <person name="Karthikeyan S."/>
            <person name="Konstantinidis K."/>
        </authorList>
    </citation>
    <scope>NUCLEOTIDE SEQUENCE [LARGE SCALE GENOMIC DNA]</scope>
    <source>
        <strain evidence="1 2">KTK01</strain>
    </source>
</reference>
<name>A0A4Z0F7E5_9GAMM</name>
<dbReference type="EMBL" id="SRIO01000027">
    <property type="protein sequence ID" value="TFZ81351.1"/>
    <property type="molecule type" value="Genomic_DNA"/>
</dbReference>
<keyword evidence="2" id="KW-1185">Reference proteome</keyword>
<proteinExistence type="predicted"/>
<evidence type="ECO:0000313" key="1">
    <source>
        <dbReference type="EMBL" id="TFZ81351.1"/>
    </source>
</evidence>
<dbReference type="OrthoDB" id="6157741at2"/>
<evidence type="ECO:0000313" key="2">
    <source>
        <dbReference type="Proteomes" id="UP000297890"/>
    </source>
</evidence>
<sequence length="201" mass="22112">MAFGLRLVGLRNYATLVQTLPRAANQAARLAINTGARRGRAEGSRRIRGQVNFTAGYLNQPGRFQVSRFAKPQDLSAVIAARTEPTSLARFATQATRGGKRAGLRIGIQRGGGKAVLRSGFFINLRAGNRGVAIREAVANKVNLRRAGFSTRASKRGYLLLYGPSVDQVFRTVKDDMSPALADFMNTEFNRQFARLTQKRR</sequence>
<organism evidence="1 2">
    <name type="scientific">Candidatus Macondimonas diazotrophica</name>
    <dbReference type="NCBI Taxonomy" id="2305248"/>
    <lineage>
        <taxon>Bacteria</taxon>
        <taxon>Pseudomonadati</taxon>
        <taxon>Pseudomonadota</taxon>
        <taxon>Gammaproteobacteria</taxon>
        <taxon>Chromatiales</taxon>
        <taxon>Ectothiorhodospiraceae</taxon>
        <taxon>Candidatus Macondimonas</taxon>
    </lineage>
</organism>
<gene>
    <name evidence="1" type="ORF">E4680_12895</name>
</gene>
<protein>
    <submittedName>
        <fullName evidence="1">Uncharacterized protein</fullName>
    </submittedName>
</protein>
<accession>A0A4Z0F7E5</accession>
<dbReference type="Proteomes" id="UP000297890">
    <property type="component" value="Unassembled WGS sequence"/>
</dbReference>
<dbReference type="RefSeq" id="WP_135282830.1">
    <property type="nucleotide sequence ID" value="NZ_SRIO01000027.1"/>
</dbReference>
<comment type="caution">
    <text evidence="1">The sequence shown here is derived from an EMBL/GenBank/DDBJ whole genome shotgun (WGS) entry which is preliminary data.</text>
</comment>
<dbReference type="AlphaFoldDB" id="A0A4Z0F7E5"/>